<evidence type="ECO:0000313" key="2">
    <source>
        <dbReference type="EMBL" id="RMZ98542.1"/>
    </source>
</evidence>
<feature type="transmembrane region" description="Helical" evidence="1">
    <location>
        <begin position="65"/>
        <end position="83"/>
    </location>
</feature>
<name>A0A3M7PHL6_BRAPC</name>
<protein>
    <submittedName>
        <fullName evidence="2">Retrovirus-related Pol poly from transposon</fullName>
    </submittedName>
</protein>
<dbReference type="OrthoDB" id="6284779at2759"/>
<organism evidence="2 3">
    <name type="scientific">Brachionus plicatilis</name>
    <name type="common">Marine rotifer</name>
    <name type="synonym">Brachionus muelleri</name>
    <dbReference type="NCBI Taxonomy" id="10195"/>
    <lineage>
        <taxon>Eukaryota</taxon>
        <taxon>Metazoa</taxon>
        <taxon>Spiralia</taxon>
        <taxon>Gnathifera</taxon>
        <taxon>Rotifera</taxon>
        <taxon>Eurotatoria</taxon>
        <taxon>Monogononta</taxon>
        <taxon>Pseudotrocha</taxon>
        <taxon>Ploima</taxon>
        <taxon>Brachionidae</taxon>
        <taxon>Brachionus</taxon>
    </lineage>
</organism>
<sequence length="494" mass="58633">MKMLSYILDVINFLSYTVYNKQRFEEQLERKKNVPLDVHTPFSKIMDVLIDKINTYYFRIKYLEYIWYITIGIFFIKLVHIVFNRVSPTKWLPWPFNKQLNYTIKTKGPNIFTINQDFHVWKRGFERFSKNIHNRTQQLLSLFEEECLEKLELRLLFRKPNATYDEIIQTLEKLFGKNQIYNDPLLEFSIREQSPNENVYQYMCELENLAAKAYLAENDKSREKIIVDRFIRGLNDVRVQSELCQVKNINSIQQALDQATQLEDGFQRCKSIIQTKTHQIKAITEPNTTNQNNHYKTNTNSYENNRTNYQHNKFSNFKKHNNSMQLLASQTQTRDDPNNQCTHSLHHKHSWKNCYFNPINMNKDVKHFKKLRFNLPNKSNYKPKIKTIHKPPFYEATNTQIEQYSTDIAEHLEGDCLINNRFTRFQIDTGSDISVISEKVFNQLSNKQLLHITNEKISGADGSDLLILGRTLVKIQFGNYVTNLFVYVMRGLQP</sequence>
<dbReference type="Gene3D" id="2.40.70.10">
    <property type="entry name" value="Acid Proteases"/>
    <property type="match status" value="1"/>
</dbReference>
<dbReference type="EMBL" id="REGN01010708">
    <property type="protein sequence ID" value="RMZ98542.1"/>
    <property type="molecule type" value="Genomic_DNA"/>
</dbReference>
<keyword evidence="1" id="KW-0812">Transmembrane</keyword>
<keyword evidence="1" id="KW-1133">Transmembrane helix</keyword>
<gene>
    <name evidence="2" type="ORF">BpHYR1_040192</name>
</gene>
<dbReference type="STRING" id="10195.A0A3M7PHL6"/>
<evidence type="ECO:0000313" key="3">
    <source>
        <dbReference type="Proteomes" id="UP000276133"/>
    </source>
</evidence>
<dbReference type="SUPFAM" id="SSF50630">
    <property type="entry name" value="Acid proteases"/>
    <property type="match status" value="1"/>
</dbReference>
<accession>A0A3M7PHL6</accession>
<dbReference type="Proteomes" id="UP000276133">
    <property type="component" value="Unassembled WGS sequence"/>
</dbReference>
<dbReference type="AlphaFoldDB" id="A0A3M7PHL6"/>
<proteinExistence type="predicted"/>
<evidence type="ECO:0000256" key="1">
    <source>
        <dbReference type="SAM" id="Phobius"/>
    </source>
</evidence>
<comment type="caution">
    <text evidence="2">The sequence shown here is derived from an EMBL/GenBank/DDBJ whole genome shotgun (WGS) entry which is preliminary data.</text>
</comment>
<keyword evidence="1" id="KW-0472">Membrane</keyword>
<keyword evidence="3" id="KW-1185">Reference proteome</keyword>
<dbReference type="InterPro" id="IPR021109">
    <property type="entry name" value="Peptidase_aspartic_dom_sf"/>
</dbReference>
<reference evidence="2 3" key="1">
    <citation type="journal article" date="2018" name="Sci. Rep.">
        <title>Genomic signatures of local adaptation to the degree of environmental predictability in rotifers.</title>
        <authorList>
            <person name="Franch-Gras L."/>
            <person name="Hahn C."/>
            <person name="Garcia-Roger E.M."/>
            <person name="Carmona M.J."/>
            <person name="Serra M."/>
            <person name="Gomez A."/>
        </authorList>
    </citation>
    <scope>NUCLEOTIDE SEQUENCE [LARGE SCALE GENOMIC DNA]</scope>
    <source>
        <strain evidence="2">HYR1</strain>
    </source>
</reference>